<feature type="region of interest" description="Disordered" evidence="1">
    <location>
        <begin position="44"/>
        <end position="63"/>
    </location>
</feature>
<dbReference type="GeneID" id="37012887"/>
<evidence type="ECO:0000313" key="4">
    <source>
        <dbReference type="Proteomes" id="UP000245942"/>
    </source>
</evidence>
<evidence type="ECO:0000256" key="2">
    <source>
        <dbReference type="SAM" id="Phobius"/>
    </source>
</evidence>
<keyword evidence="2" id="KW-0472">Membrane</keyword>
<proteinExistence type="predicted"/>
<feature type="transmembrane region" description="Helical" evidence="2">
    <location>
        <begin position="12"/>
        <end position="36"/>
    </location>
</feature>
<reference evidence="3 4" key="1">
    <citation type="journal article" date="2018" name="Mol. Biol. Evol.">
        <title>Broad Genomic Sampling Reveals a Smut Pathogenic Ancestry of the Fungal Clade Ustilaginomycotina.</title>
        <authorList>
            <person name="Kijpornyongpan T."/>
            <person name="Mondo S.J."/>
            <person name="Barry K."/>
            <person name="Sandor L."/>
            <person name="Lee J."/>
            <person name="Lipzen A."/>
            <person name="Pangilinan J."/>
            <person name="LaButti K."/>
            <person name="Hainaut M."/>
            <person name="Henrissat B."/>
            <person name="Grigoriev I.V."/>
            <person name="Spatafora J.W."/>
            <person name="Aime M.C."/>
        </authorList>
    </citation>
    <scope>NUCLEOTIDE SEQUENCE [LARGE SCALE GENOMIC DNA]</scope>
    <source>
        <strain evidence="3 4">MCA 4718</strain>
    </source>
</reference>
<organism evidence="3 4">
    <name type="scientific">Pseudomicrostroma glucosiphilum</name>
    <dbReference type="NCBI Taxonomy" id="1684307"/>
    <lineage>
        <taxon>Eukaryota</taxon>
        <taxon>Fungi</taxon>
        <taxon>Dikarya</taxon>
        <taxon>Basidiomycota</taxon>
        <taxon>Ustilaginomycotina</taxon>
        <taxon>Exobasidiomycetes</taxon>
        <taxon>Microstromatales</taxon>
        <taxon>Microstromatales incertae sedis</taxon>
        <taxon>Pseudomicrostroma</taxon>
    </lineage>
</organism>
<protein>
    <recommendedName>
        <fullName evidence="5">GIY-YIG domain-containing protein</fullName>
    </recommendedName>
</protein>
<dbReference type="EMBL" id="KZ819327">
    <property type="protein sequence ID" value="PWN20759.1"/>
    <property type="molecule type" value="Genomic_DNA"/>
</dbReference>
<name>A0A316U6A4_9BASI</name>
<keyword evidence="4" id="KW-1185">Reference proteome</keyword>
<evidence type="ECO:0000313" key="3">
    <source>
        <dbReference type="EMBL" id="PWN20759.1"/>
    </source>
</evidence>
<evidence type="ECO:0008006" key="5">
    <source>
        <dbReference type="Google" id="ProtNLM"/>
    </source>
</evidence>
<gene>
    <name evidence="3" type="ORF">BCV69DRAFT_277425</name>
</gene>
<keyword evidence="2" id="KW-1133">Transmembrane helix</keyword>
<dbReference type="RefSeq" id="XP_025347919.1">
    <property type="nucleotide sequence ID" value="XM_025491153.1"/>
</dbReference>
<keyword evidence="2" id="KW-0812">Transmembrane</keyword>
<feature type="compositionally biased region" description="Basic and acidic residues" evidence="1">
    <location>
        <begin position="44"/>
        <end position="53"/>
    </location>
</feature>
<dbReference type="Proteomes" id="UP000245942">
    <property type="component" value="Unassembled WGS sequence"/>
</dbReference>
<dbReference type="AlphaFoldDB" id="A0A316U6A4"/>
<sequence>MSRQHHRYSTLYYVSAVLSLVKTIGLNSMTPILWVVKDTSCQQREKEEEERKTISGTAHRAPSQHRHFQHEIQQAESLFEETYGHTHDVENVSLDITKQLPDIELLSSTFRKRLLALEGLDAELTESGAATAGLLVHMPSGGVFRRSSTGARVYVSHDRPEPSGGVSKDPLLDTIRLMKDFATGDETIKGLTVPSWLRVQGFPAQLDAQIDASTVEQSPVLTRLVEDLRLRPAETHTAKYWLDQRACSLAGQLAARSRASSSSSLPKKLIYLGVGIDDDRVKMLYVGKTIRGYTRIAEHAQGYHADISAAREGIQFIRSLLSDRTQTLALSGKLEYRWRLGKDARVKCLEYELKTEDKTQLQGMMLEGEDEILVRVRVRLGASLPQSDLFLGCTEEDRSLYQGIVLEIGAAGADKFPHKVQIFHVPSLQALRLWRTKSLKLQAGVAPLNQFICLVLDEDSRLFSWLADPRDRVAVAEIFTTLGFGLRAWTDHNYPQTFARLVTGGTELYDFSHGTASRLPHLAQEEAFELRLLAFDNSWMRCPRRITPMAYQTPEAQLRNGASFTAFLNAGSEMLGLPLRNFNYLPPGFEASGDFSYKVSGKTEHGTWRYNRCGGLYLIGGVAYLDSC</sequence>
<accession>A0A316U6A4</accession>
<evidence type="ECO:0000256" key="1">
    <source>
        <dbReference type="SAM" id="MobiDB-lite"/>
    </source>
</evidence>